<dbReference type="EMBL" id="LZRT01000062">
    <property type="protein sequence ID" value="OUM88409.1"/>
    <property type="molecule type" value="Genomic_DNA"/>
</dbReference>
<dbReference type="AlphaFoldDB" id="A0A1Y3PVP0"/>
<comment type="similarity">
    <text evidence="15">Belongs to the ribF family.</text>
</comment>
<comment type="pathway">
    <text evidence="3 15">Cofactor biosynthesis; FMN biosynthesis; FMN from riboflavin (ATP route): step 1/1.</text>
</comment>
<dbReference type="CDD" id="cd02064">
    <property type="entry name" value="FAD_synthetase_N"/>
    <property type="match status" value="1"/>
</dbReference>
<evidence type="ECO:0000313" key="17">
    <source>
        <dbReference type="EMBL" id="OUM88409.1"/>
    </source>
</evidence>
<proteinExistence type="inferred from homology"/>
<comment type="function">
    <text evidence="1">Catalyzes the phosphorylation of riboflavin to FMN followed by the adenylation of FMN to FAD.</text>
</comment>
<reference evidence="18" key="1">
    <citation type="submission" date="2016-06" db="EMBL/GenBank/DDBJ databases">
        <authorList>
            <person name="Nascimento L."/>
            <person name="Pereira R.V."/>
            <person name="Martins L.F."/>
            <person name="Quaggio R.B."/>
            <person name="Silva A.M."/>
            <person name="Setubal J.C."/>
        </authorList>
    </citation>
    <scope>NUCLEOTIDE SEQUENCE [LARGE SCALE GENOMIC DNA]</scope>
</reference>
<dbReference type="GO" id="GO:0009231">
    <property type="term" value="P:riboflavin biosynthetic process"/>
    <property type="evidence" value="ECO:0007669"/>
    <property type="project" value="InterPro"/>
</dbReference>
<dbReference type="PIRSF" id="PIRSF004491">
    <property type="entry name" value="FAD_Synth"/>
    <property type="match status" value="1"/>
</dbReference>
<evidence type="ECO:0000256" key="15">
    <source>
        <dbReference type="PIRNR" id="PIRNR004491"/>
    </source>
</evidence>
<evidence type="ECO:0000256" key="5">
    <source>
        <dbReference type="ARBA" id="ARBA00022643"/>
    </source>
</evidence>
<keyword evidence="5 15" id="KW-0288">FMN</keyword>
<dbReference type="Pfam" id="PF01687">
    <property type="entry name" value="Flavokinase"/>
    <property type="match status" value="1"/>
</dbReference>
<dbReference type="UniPathway" id="UPA00277">
    <property type="reaction ID" value="UER00407"/>
</dbReference>
<accession>A0A1Y3PVP0</accession>
<comment type="pathway">
    <text evidence="2 15">Cofactor biosynthesis; FAD biosynthesis; FAD from FMN: step 1/1.</text>
</comment>
<dbReference type="InterPro" id="IPR023468">
    <property type="entry name" value="Riboflavin_kinase"/>
</dbReference>
<evidence type="ECO:0000256" key="4">
    <source>
        <dbReference type="ARBA" id="ARBA00022630"/>
    </source>
</evidence>
<evidence type="ECO:0000256" key="2">
    <source>
        <dbReference type="ARBA" id="ARBA00004726"/>
    </source>
</evidence>
<dbReference type="Gene3D" id="3.40.50.620">
    <property type="entry name" value="HUPs"/>
    <property type="match status" value="1"/>
</dbReference>
<evidence type="ECO:0000256" key="6">
    <source>
        <dbReference type="ARBA" id="ARBA00022679"/>
    </source>
</evidence>
<dbReference type="GO" id="GO:0008531">
    <property type="term" value="F:riboflavin kinase activity"/>
    <property type="evidence" value="ECO:0007669"/>
    <property type="project" value="UniProtKB-UniRule"/>
</dbReference>
<keyword evidence="8 15" id="KW-0547">Nucleotide-binding</keyword>
<dbReference type="InterPro" id="IPR015864">
    <property type="entry name" value="FAD_synthase"/>
</dbReference>
<evidence type="ECO:0000256" key="10">
    <source>
        <dbReference type="ARBA" id="ARBA00022827"/>
    </source>
</evidence>
<evidence type="ECO:0000259" key="16">
    <source>
        <dbReference type="SMART" id="SM00904"/>
    </source>
</evidence>
<evidence type="ECO:0000313" key="18">
    <source>
        <dbReference type="Proteomes" id="UP000196475"/>
    </source>
</evidence>
<dbReference type="EC" id="2.7.1.26" evidence="15"/>
<dbReference type="FunFam" id="3.40.50.620:FF:000021">
    <property type="entry name" value="Riboflavin biosynthesis protein"/>
    <property type="match status" value="1"/>
</dbReference>
<comment type="caution">
    <text evidence="17">The sequence shown here is derived from an EMBL/GenBank/DDBJ whole genome shotgun (WGS) entry which is preliminary data.</text>
</comment>
<dbReference type="InterPro" id="IPR023465">
    <property type="entry name" value="Riboflavin_kinase_dom_sf"/>
</dbReference>
<dbReference type="Pfam" id="PF06574">
    <property type="entry name" value="FAD_syn"/>
    <property type="match status" value="1"/>
</dbReference>
<evidence type="ECO:0000256" key="12">
    <source>
        <dbReference type="ARBA" id="ARBA00023268"/>
    </source>
</evidence>
<dbReference type="InterPro" id="IPR014729">
    <property type="entry name" value="Rossmann-like_a/b/a_fold"/>
</dbReference>
<evidence type="ECO:0000256" key="11">
    <source>
        <dbReference type="ARBA" id="ARBA00022840"/>
    </source>
</evidence>
<dbReference type="PANTHER" id="PTHR22749:SF6">
    <property type="entry name" value="RIBOFLAVIN KINASE"/>
    <property type="match status" value="1"/>
</dbReference>
<dbReference type="GO" id="GO:0006747">
    <property type="term" value="P:FAD biosynthetic process"/>
    <property type="evidence" value="ECO:0007669"/>
    <property type="project" value="UniProtKB-UniRule"/>
</dbReference>
<evidence type="ECO:0000256" key="9">
    <source>
        <dbReference type="ARBA" id="ARBA00022777"/>
    </source>
</evidence>
<evidence type="ECO:0000256" key="7">
    <source>
        <dbReference type="ARBA" id="ARBA00022695"/>
    </source>
</evidence>
<dbReference type="GO" id="GO:0005524">
    <property type="term" value="F:ATP binding"/>
    <property type="evidence" value="ECO:0007669"/>
    <property type="project" value="UniProtKB-UniRule"/>
</dbReference>
<evidence type="ECO:0000256" key="8">
    <source>
        <dbReference type="ARBA" id="ARBA00022741"/>
    </source>
</evidence>
<dbReference type="InterPro" id="IPR002606">
    <property type="entry name" value="Riboflavin_kinase_bac"/>
</dbReference>
<keyword evidence="7 15" id="KW-0548">Nucleotidyltransferase</keyword>
<dbReference type="Proteomes" id="UP000196475">
    <property type="component" value="Unassembled WGS sequence"/>
</dbReference>
<evidence type="ECO:0000256" key="3">
    <source>
        <dbReference type="ARBA" id="ARBA00005201"/>
    </source>
</evidence>
<dbReference type="InterPro" id="IPR015865">
    <property type="entry name" value="Riboflavin_kinase_bac/euk"/>
</dbReference>
<dbReference type="FunFam" id="2.40.30.30:FF:000003">
    <property type="entry name" value="Riboflavin biosynthesis protein"/>
    <property type="match status" value="1"/>
</dbReference>
<name>A0A1Y3PVP0_9BACI</name>
<dbReference type="SUPFAM" id="SSF82114">
    <property type="entry name" value="Riboflavin kinase-like"/>
    <property type="match status" value="1"/>
</dbReference>
<feature type="domain" description="Riboflavin kinase" evidence="16">
    <location>
        <begin position="182"/>
        <end position="308"/>
    </location>
</feature>
<keyword evidence="11 15" id="KW-0067">ATP-binding</keyword>
<keyword evidence="12" id="KW-0511">Multifunctional enzyme</keyword>
<dbReference type="NCBIfam" id="NF004162">
    <property type="entry name" value="PRK05627.1-5"/>
    <property type="match status" value="1"/>
</dbReference>
<keyword evidence="6 15" id="KW-0808">Transferase</keyword>
<dbReference type="SUPFAM" id="SSF52374">
    <property type="entry name" value="Nucleotidylyl transferase"/>
    <property type="match status" value="1"/>
</dbReference>
<evidence type="ECO:0000256" key="14">
    <source>
        <dbReference type="ARBA" id="ARBA00049494"/>
    </source>
</evidence>
<sequence>MTVHYLAHPLEESNYPEQVLAIGYFDGVHIGHQSVIGSAIALAEKLSLPAGVMTFHPHPRAVLGKEGYTSYLTPLAEKLRQLERLGVNHVYVVSFTRDFAAVMPEEFIESFLMRLRPKGVVVGFDYTFGHRAMGTVNTLRDHCRDRYILQVVNPVTLEGEKVSSTLVREMLHEGNTGRACRLLGRPYRIQGEVVHGEHRGRTIGFPTANLNMTEPYFLPKTGVYVVRAECRGQSFYGVANLGVKPTFHQDGVEPSIEVHLMDFSGDLYGEAMGLEFCHYLRPERKFPDAEALVRQIKEDVKQAEQWIQSQAPAPACCFRGGK</sequence>
<dbReference type="NCBIfam" id="NF004160">
    <property type="entry name" value="PRK05627.1-3"/>
    <property type="match status" value="1"/>
</dbReference>
<keyword evidence="9 15" id="KW-0418">Kinase</keyword>
<keyword evidence="4 15" id="KW-0285">Flavoprotein</keyword>
<dbReference type="PANTHER" id="PTHR22749">
    <property type="entry name" value="RIBOFLAVIN KINASE/FMN ADENYLYLTRANSFERASE"/>
    <property type="match status" value="1"/>
</dbReference>
<dbReference type="GO" id="GO:0003919">
    <property type="term" value="F:FMN adenylyltransferase activity"/>
    <property type="evidence" value="ECO:0007669"/>
    <property type="project" value="UniProtKB-UniRule"/>
</dbReference>
<comment type="catalytic activity">
    <reaction evidence="14 15">
        <text>FMN + ATP + H(+) = FAD + diphosphate</text>
        <dbReference type="Rhea" id="RHEA:17237"/>
        <dbReference type="ChEBI" id="CHEBI:15378"/>
        <dbReference type="ChEBI" id="CHEBI:30616"/>
        <dbReference type="ChEBI" id="CHEBI:33019"/>
        <dbReference type="ChEBI" id="CHEBI:57692"/>
        <dbReference type="ChEBI" id="CHEBI:58210"/>
        <dbReference type="EC" id="2.7.7.2"/>
    </reaction>
</comment>
<comment type="catalytic activity">
    <reaction evidence="13 15">
        <text>riboflavin + ATP = FMN + ADP + H(+)</text>
        <dbReference type="Rhea" id="RHEA:14357"/>
        <dbReference type="ChEBI" id="CHEBI:15378"/>
        <dbReference type="ChEBI" id="CHEBI:30616"/>
        <dbReference type="ChEBI" id="CHEBI:57986"/>
        <dbReference type="ChEBI" id="CHEBI:58210"/>
        <dbReference type="ChEBI" id="CHEBI:456216"/>
        <dbReference type="EC" id="2.7.1.26"/>
    </reaction>
</comment>
<gene>
    <name evidence="17" type="ORF">BAA01_08420</name>
</gene>
<dbReference type="GO" id="GO:0009398">
    <property type="term" value="P:FMN biosynthetic process"/>
    <property type="evidence" value="ECO:0007669"/>
    <property type="project" value="UniProtKB-UniRule"/>
</dbReference>
<protein>
    <recommendedName>
        <fullName evidence="15">Riboflavin biosynthesis protein</fullName>
    </recommendedName>
    <domain>
        <recommendedName>
            <fullName evidence="15">Riboflavin kinase</fullName>
            <ecNumber evidence="15">2.7.1.26</ecNumber>
        </recommendedName>
        <alternativeName>
            <fullName evidence="15">Flavokinase</fullName>
        </alternativeName>
    </domain>
    <domain>
        <recommendedName>
            <fullName evidence="15">FMN adenylyltransferase</fullName>
            <ecNumber evidence="15">2.7.7.2</ecNumber>
        </recommendedName>
        <alternativeName>
            <fullName evidence="15">FAD pyrophosphorylase</fullName>
        </alternativeName>
        <alternativeName>
            <fullName evidence="15">FAD synthase</fullName>
        </alternativeName>
    </domain>
</protein>
<dbReference type="Gene3D" id="2.40.30.30">
    <property type="entry name" value="Riboflavin kinase-like"/>
    <property type="match status" value="1"/>
</dbReference>
<dbReference type="UniPathway" id="UPA00276">
    <property type="reaction ID" value="UER00406"/>
</dbReference>
<dbReference type="NCBIfam" id="TIGR00083">
    <property type="entry name" value="ribF"/>
    <property type="match status" value="1"/>
</dbReference>
<evidence type="ECO:0000256" key="13">
    <source>
        <dbReference type="ARBA" id="ARBA00047880"/>
    </source>
</evidence>
<dbReference type="SMART" id="SM00904">
    <property type="entry name" value="Flavokinase"/>
    <property type="match status" value="1"/>
</dbReference>
<evidence type="ECO:0000256" key="1">
    <source>
        <dbReference type="ARBA" id="ARBA00002121"/>
    </source>
</evidence>
<dbReference type="EC" id="2.7.7.2" evidence="15"/>
<keyword evidence="10 15" id="KW-0274">FAD</keyword>
<organism evidence="17 18">
    <name type="scientific">Bacillus thermozeamaize</name>
    <dbReference type="NCBI Taxonomy" id="230954"/>
    <lineage>
        <taxon>Bacteria</taxon>
        <taxon>Bacillati</taxon>
        <taxon>Bacillota</taxon>
        <taxon>Bacilli</taxon>
        <taxon>Bacillales</taxon>
        <taxon>Bacillaceae</taxon>
        <taxon>Bacillus</taxon>
    </lineage>
</organism>